<sequence length="106" mass="12000">MNKEELQMLGFEIVAYSGDARSTLMTLLSEVRQGNFEHVEEALKDADENLKLAHNSQTKILADEAAGSNLDIGFIFIHGQDHLMTTLLLRDLVQDFIELYKDKFQG</sequence>
<evidence type="ECO:0000256" key="5">
    <source>
        <dbReference type="ARBA" id="ARBA00022490"/>
    </source>
</evidence>
<evidence type="ECO:0000256" key="2">
    <source>
        <dbReference type="ARBA" id="ARBA00011233"/>
    </source>
</evidence>
<keyword evidence="8" id="KW-0808">Transferase</keyword>
<keyword evidence="6" id="KW-0597">Phosphoprotein</keyword>
<dbReference type="InterPro" id="IPR003188">
    <property type="entry name" value="PTS_IIA_lac/cel"/>
</dbReference>
<reference evidence="17 18" key="1">
    <citation type="submission" date="2017-10" db="EMBL/GenBank/DDBJ databases">
        <title>FDA dAtabase for Regulatory Grade micrObial Sequences (FDA-ARGOS): Supporting development and validation of Infectious Disease Dx tests.</title>
        <authorList>
            <person name="Campos J."/>
            <person name="Goldberg B."/>
            <person name="Tallon L.J."/>
            <person name="Sadzewicz L."/>
            <person name="Sengamalay N."/>
            <person name="Ott S."/>
            <person name="Godinez A."/>
            <person name="Nagaraj S."/>
            <person name="Vyas G."/>
            <person name="Aluvathingal J."/>
            <person name="Nadendla S."/>
            <person name="Geyer C."/>
            <person name="Nandy P."/>
            <person name="Hobson J."/>
            <person name="Sichtig H."/>
        </authorList>
    </citation>
    <scope>NUCLEOTIDE SEQUENCE [LARGE SCALE GENOMIC DNA]</scope>
    <source>
        <strain evidence="17 18">FDAARGOS_185</strain>
    </source>
</reference>
<dbReference type="GO" id="GO:0005737">
    <property type="term" value="C:cytoplasm"/>
    <property type="evidence" value="ECO:0007669"/>
    <property type="project" value="UniProtKB-SubCell"/>
</dbReference>
<evidence type="ECO:0000256" key="4">
    <source>
        <dbReference type="ARBA" id="ARBA00022448"/>
    </source>
</evidence>
<evidence type="ECO:0000256" key="10">
    <source>
        <dbReference type="ARBA" id="ARBA00022723"/>
    </source>
</evidence>
<keyword evidence="4" id="KW-0813">Transport</keyword>
<dbReference type="PROSITE" id="PS51095">
    <property type="entry name" value="PTS_EIIA_TYPE_3"/>
    <property type="match status" value="1"/>
</dbReference>
<dbReference type="Gene3D" id="1.20.58.80">
    <property type="entry name" value="Phosphotransferase system, lactose/cellobiose-type IIA subunit"/>
    <property type="match status" value="1"/>
</dbReference>
<proteinExistence type="predicted"/>
<evidence type="ECO:0000256" key="8">
    <source>
        <dbReference type="ARBA" id="ARBA00022679"/>
    </source>
</evidence>
<dbReference type="PANTHER" id="PTHR34382">
    <property type="entry name" value="PTS SYSTEM N,N'-DIACETYLCHITOBIOSE-SPECIFIC EIIA COMPONENT"/>
    <property type="match status" value="1"/>
</dbReference>
<dbReference type="GO" id="GO:0009401">
    <property type="term" value="P:phosphoenolpyruvate-dependent sugar phosphotransferase system"/>
    <property type="evidence" value="ECO:0007669"/>
    <property type="project" value="UniProtKB-KW"/>
</dbReference>
<evidence type="ECO:0000256" key="13">
    <source>
        <dbReference type="ARBA" id="ARBA00031467"/>
    </source>
</evidence>
<dbReference type="PIRSF" id="PIRSF000699">
    <property type="entry name" value="PTS_IILac_III"/>
    <property type="match status" value="1"/>
</dbReference>
<evidence type="ECO:0000313" key="17">
    <source>
        <dbReference type="EMBL" id="TRZ28835.1"/>
    </source>
</evidence>
<evidence type="ECO:0000256" key="11">
    <source>
        <dbReference type="ARBA" id="ARBA00022842"/>
    </source>
</evidence>
<dbReference type="InterPro" id="IPR036542">
    <property type="entry name" value="PTS_IIA_lac/cel_sf"/>
</dbReference>
<protein>
    <recommendedName>
        <fullName evidence="3">PTS system lactose-specific EIIA component</fullName>
    </recommendedName>
    <alternativeName>
        <fullName evidence="12">EIIA-Lac</fullName>
    </alternativeName>
    <alternativeName>
        <fullName evidence="14">EIII-Lac</fullName>
    </alternativeName>
    <alternativeName>
        <fullName evidence="13">Lactose-specific phosphotransferase enzyme IIA component</fullName>
    </alternativeName>
</protein>
<keyword evidence="5" id="KW-0963">Cytoplasm</keyword>
<evidence type="ECO:0000256" key="15">
    <source>
        <dbReference type="PIRSR" id="PIRSR000699-1"/>
    </source>
</evidence>
<dbReference type="GO" id="GO:0046872">
    <property type="term" value="F:metal ion binding"/>
    <property type="evidence" value="ECO:0007669"/>
    <property type="project" value="UniProtKB-KW"/>
</dbReference>
<comment type="subunit">
    <text evidence="2">Homotrimer.</text>
</comment>
<evidence type="ECO:0000313" key="18">
    <source>
        <dbReference type="Proteomes" id="UP000316316"/>
    </source>
</evidence>
<evidence type="ECO:0000256" key="9">
    <source>
        <dbReference type="ARBA" id="ARBA00022683"/>
    </source>
</evidence>
<comment type="cofactor">
    <cofactor evidence="16">
        <name>Mg(2+)</name>
        <dbReference type="ChEBI" id="CHEBI:18420"/>
    </cofactor>
    <text evidence="16">Binds 1 Mg(2+) ion per trimer.</text>
</comment>
<feature type="binding site" evidence="16">
    <location>
        <position position="81"/>
    </location>
    <ligand>
        <name>Mg(2+)</name>
        <dbReference type="ChEBI" id="CHEBI:18420"/>
        <note>ligand shared between all trimeric partners</note>
    </ligand>
</feature>
<evidence type="ECO:0000256" key="6">
    <source>
        <dbReference type="ARBA" id="ARBA00022553"/>
    </source>
</evidence>
<name>A0A8B5VUC9_ENTAV</name>
<evidence type="ECO:0000256" key="14">
    <source>
        <dbReference type="ARBA" id="ARBA00032708"/>
    </source>
</evidence>
<evidence type="ECO:0000256" key="7">
    <source>
        <dbReference type="ARBA" id="ARBA00022597"/>
    </source>
</evidence>
<feature type="active site" description="Tele-phosphohistidine intermediate" evidence="15">
    <location>
        <position position="78"/>
    </location>
</feature>
<dbReference type="Proteomes" id="UP000316316">
    <property type="component" value="Unassembled WGS sequence"/>
</dbReference>
<dbReference type="CDD" id="cd00215">
    <property type="entry name" value="PTS_IIA_lac"/>
    <property type="match status" value="1"/>
</dbReference>
<evidence type="ECO:0000256" key="12">
    <source>
        <dbReference type="ARBA" id="ARBA00030293"/>
    </source>
</evidence>
<keyword evidence="11 16" id="KW-0460">Magnesium</keyword>
<dbReference type="RefSeq" id="WP_016178708.1">
    <property type="nucleotide sequence ID" value="NZ_CAAKOC010000259.1"/>
</dbReference>
<evidence type="ECO:0000256" key="1">
    <source>
        <dbReference type="ARBA" id="ARBA00004496"/>
    </source>
</evidence>
<keyword evidence="10 16" id="KW-0479">Metal-binding</keyword>
<dbReference type="EMBL" id="PDXQ01000002">
    <property type="protein sequence ID" value="TRZ28835.1"/>
    <property type="molecule type" value="Genomic_DNA"/>
</dbReference>
<dbReference type="Pfam" id="PF02255">
    <property type="entry name" value="PTS_IIA"/>
    <property type="match status" value="1"/>
</dbReference>
<dbReference type="SUPFAM" id="SSF46973">
    <property type="entry name" value="Enzyme IIa from lactose specific PTS, IIa-lac"/>
    <property type="match status" value="1"/>
</dbReference>
<dbReference type="PANTHER" id="PTHR34382:SF9">
    <property type="entry name" value="PHOSPHOTRANSFERASE SYSTEM SUGAR-SPECIFIC EII COMPONENT"/>
    <property type="match status" value="1"/>
</dbReference>
<dbReference type="AlphaFoldDB" id="A0A8B5VUC9"/>
<evidence type="ECO:0000256" key="3">
    <source>
        <dbReference type="ARBA" id="ARBA00014322"/>
    </source>
</evidence>
<organism evidence="17 18">
    <name type="scientific">Enterococcus avium</name>
    <name type="common">Streptococcus avium</name>
    <dbReference type="NCBI Taxonomy" id="33945"/>
    <lineage>
        <taxon>Bacteria</taxon>
        <taxon>Bacillati</taxon>
        <taxon>Bacillota</taxon>
        <taxon>Bacilli</taxon>
        <taxon>Lactobacillales</taxon>
        <taxon>Enterococcaceae</taxon>
        <taxon>Enterococcus</taxon>
    </lineage>
</organism>
<evidence type="ECO:0000256" key="16">
    <source>
        <dbReference type="PIRSR" id="PIRSR000699-2"/>
    </source>
</evidence>
<comment type="subcellular location">
    <subcellularLocation>
        <location evidence="1">Cytoplasm</location>
    </subcellularLocation>
</comment>
<comment type="caution">
    <text evidence="17">The sequence shown here is derived from an EMBL/GenBank/DDBJ whole genome shotgun (WGS) entry which is preliminary data.</text>
</comment>
<keyword evidence="7" id="KW-0762">Sugar transport</keyword>
<keyword evidence="9" id="KW-0598">Phosphotransferase system</keyword>
<dbReference type="GO" id="GO:0016740">
    <property type="term" value="F:transferase activity"/>
    <property type="evidence" value="ECO:0007669"/>
    <property type="project" value="UniProtKB-KW"/>
</dbReference>
<gene>
    <name evidence="17" type="ORF">AUF17_19200</name>
</gene>
<accession>A0A8B5VUC9</accession>